<proteinExistence type="inferred from homology"/>
<feature type="transmembrane region" description="Helical" evidence="7">
    <location>
        <begin position="413"/>
        <end position="431"/>
    </location>
</feature>
<keyword evidence="5 7" id="KW-1133">Transmembrane helix</keyword>
<dbReference type="RefSeq" id="WP_119230160.1">
    <property type="nucleotide sequence ID" value="NZ_JAHRGB010000005.1"/>
</dbReference>
<evidence type="ECO:0000256" key="1">
    <source>
        <dbReference type="ARBA" id="ARBA00004651"/>
    </source>
</evidence>
<comment type="subcellular location">
    <subcellularLocation>
        <location evidence="1">Cell membrane</location>
        <topology evidence="1">Multi-pass membrane protein</topology>
    </subcellularLocation>
</comment>
<feature type="transmembrane region" description="Helical" evidence="7">
    <location>
        <begin position="43"/>
        <end position="66"/>
    </location>
</feature>
<dbReference type="AlphaFoldDB" id="A0AA92UIZ9"/>
<evidence type="ECO:0000256" key="5">
    <source>
        <dbReference type="ARBA" id="ARBA00022989"/>
    </source>
</evidence>
<keyword evidence="3" id="KW-1003">Cell membrane</keyword>
<feature type="transmembrane region" description="Helical" evidence="7">
    <location>
        <begin position="78"/>
        <end position="101"/>
    </location>
</feature>
<reference evidence="8 9" key="1">
    <citation type="submission" date="2018-08" db="EMBL/GenBank/DDBJ databases">
        <title>A genome reference for cultivated species of the human gut microbiota.</title>
        <authorList>
            <person name="Zou Y."/>
            <person name="Xue W."/>
            <person name="Luo G."/>
        </authorList>
    </citation>
    <scope>NUCLEOTIDE SEQUENCE [LARGE SCALE GENOMIC DNA]</scope>
    <source>
        <strain evidence="8 9">OF03-3</strain>
    </source>
</reference>
<accession>A0AA92UIZ9</accession>
<name>A0AA92UIZ9_9BACT</name>
<feature type="transmembrane region" description="Helical" evidence="7">
    <location>
        <begin position="292"/>
        <end position="313"/>
    </location>
</feature>
<dbReference type="PANTHER" id="PTHR30250:SF10">
    <property type="entry name" value="LIPOPOLYSACCHARIDE BIOSYNTHESIS PROTEIN WZXC"/>
    <property type="match status" value="1"/>
</dbReference>
<sequence>MNNIKIINSFLWKLLERVSVQGVSFIVSICLARILQPSEYGEIALVMVFINIANVIVDGGFNTALIQAKNADTKDFSTIFYTTLFIASFIYIILYAAAPIIAKFYDNVELCSVVRVVALCLIAYAINSIQRAYISKNMQFKKLFYSSLLTTIVAGVTGIFLAYKNYGIWALVLHYIVSSYLMCMIMFFSVNWKPRLSFSIASLKKLYGYGWKIFMSNFIISLFVNIRSLLIGKYYMPSMLAYFERGKQFPALIMDNINSSIQTVLFPVFSSKQDEKNNIKHMVRRSIRTSSLVIFPLLIGLFAVAAPLVKILLTEKWMFTVPFIRIFCVAYILMPMQIANIEAIKAMGRSDIFLKLELLKKVLEITILIITLFINVYAIAIGVVVYNFICIFINTYPNKKLLGYTTKLLWRDIAPPLGASIVMGIIIYIIQFLPMPSILILVLQIASGIGIYLTMCIIFKLESYNYLIDTLRNRRINNPKTSK</sequence>
<dbReference type="Pfam" id="PF13440">
    <property type="entry name" value="Polysacc_synt_3"/>
    <property type="match status" value="1"/>
</dbReference>
<dbReference type="InterPro" id="IPR050833">
    <property type="entry name" value="Poly_Biosynth_Transport"/>
</dbReference>
<feature type="transmembrane region" description="Helical" evidence="7">
    <location>
        <begin position="143"/>
        <end position="162"/>
    </location>
</feature>
<evidence type="ECO:0000313" key="8">
    <source>
        <dbReference type="EMBL" id="RGX88813.1"/>
    </source>
</evidence>
<dbReference type="Proteomes" id="UP000285604">
    <property type="component" value="Unassembled WGS sequence"/>
</dbReference>
<dbReference type="GO" id="GO:0005886">
    <property type="term" value="C:plasma membrane"/>
    <property type="evidence" value="ECO:0007669"/>
    <property type="project" value="UniProtKB-SubCell"/>
</dbReference>
<gene>
    <name evidence="8" type="ORF">DXA63_15705</name>
</gene>
<dbReference type="PANTHER" id="PTHR30250">
    <property type="entry name" value="PST FAMILY PREDICTED COLANIC ACID TRANSPORTER"/>
    <property type="match status" value="1"/>
</dbReference>
<dbReference type="EMBL" id="QSCI01000135">
    <property type="protein sequence ID" value="RGX88813.1"/>
    <property type="molecule type" value="Genomic_DNA"/>
</dbReference>
<evidence type="ECO:0000256" key="3">
    <source>
        <dbReference type="ARBA" id="ARBA00022475"/>
    </source>
</evidence>
<feature type="transmembrane region" description="Helical" evidence="7">
    <location>
        <begin position="251"/>
        <end position="271"/>
    </location>
</feature>
<protein>
    <submittedName>
        <fullName evidence="8">Lipopolysaccharide biosynthesis protein</fullName>
    </submittedName>
</protein>
<evidence type="ECO:0000256" key="2">
    <source>
        <dbReference type="ARBA" id="ARBA00007430"/>
    </source>
</evidence>
<feature type="transmembrane region" description="Helical" evidence="7">
    <location>
        <begin position="319"/>
        <end position="341"/>
    </location>
</feature>
<comment type="caution">
    <text evidence="8">The sequence shown here is derived from an EMBL/GenBank/DDBJ whole genome shotgun (WGS) entry which is preliminary data.</text>
</comment>
<evidence type="ECO:0000256" key="6">
    <source>
        <dbReference type="ARBA" id="ARBA00023136"/>
    </source>
</evidence>
<feature type="transmembrane region" description="Helical" evidence="7">
    <location>
        <begin position="113"/>
        <end position="134"/>
    </location>
</feature>
<evidence type="ECO:0000256" key="4">
    <source>
        <dbReference type="ARBA" id="ARBA00022692"/>
    </source>
</evidence>
<feature type="transmembrane region" description="Helical" evidence="7">
    <location>
        <begin position="438"/>
        <end position="461"/>
    </location>
</feature>
<evidence type="ECO:0000256" key="7">
    <source>
        <dbReference type="SAM" id="Phobius"/>
    </source>
</evidence>
<comment type="similarity">
    <text evidence="2">Belongs to the polysaccharide synthase family.</text>
</comment>
<evidence type="ECO:0000313" key="9">
    <source>
        <dbReference type="Proteomes" id="UP000285604"/>
    </source>
</evidence>
<keyword evidence="4 7" id="KW-0812">Transmembrane</keyword>
<feature type="transmembrane region" description="Helical" evidence="7">
    <location>
        <begin position="168"/>
        <end position="188"/>
    </location>
</feature>
<dbReference type="CDD" id="cd13127">
    <property type="entry name" value="MATE_tuaB_like"/>
    <property type="match status" value="1"/>
</dbReference>
<keyword evidence="6 7" id="KW-0472">Membrane</keyword>
<feature type="transmembrane region" description="Helical" evidence="7">
    <location>
        <begin position="209"/>
        <end position="231"/>
    </location>
</feature>
<organism evidence="8 9">
    <name type="scientific">Segatella copri</name>
    <dbReference type="NCBI Taxonomy" id="165179"/>
    <lineage>
        <taxon>Bacteria</taxon>
        <taxon>Pseudomonadati</taxon>
        <taxon>Bacteroidota</taxon>
        <taxon>Bacteroidia</taxon>
        <taxon>Bacteroidales</taxon>
        <taxon>Prevotellaceae</taxon>
        <taxon>Segatella</taxon>
    </lineage>
</organism>
<feature type="transmembrane region" description="Helical" evidence="7">
    <location>
        <begin position="362"/>
        <end position="393"/>
    </location>
</feature>